<dbReference type="KEGG" id="sva:SVA_2492"/>
<evidence type="ECO:0000313" key="3">
    <source>
        <dbReference type="EMBL" id="BAU49040.1"/>
    </source>
</evidence>
<dbReference type="AlphaFoldDB" id="A0A1B4V688"/>
<dbReference type="PANTHER" id="PTHR42852:SF13">
    <property type="entry name" value="PROTEIN DIPZ"/>
    <property type="match status" value="1"/>
</dbReference>
<protein>
    <submittedName>
        <fullName evidence="3">Thioredoxin</fullName>
    </submittedName>
</protein>
<sequence>MPKRIFASLLLLLLVPLLSAAAPELALQDFDGKQRDVREFLGQGHWVVVVAWSKDCPICKRDIHHMTFFHDEHKDKEARVLGLSVDGIAHRRQAQAFIDEHDLNFPNLIGDPDDASRLSGQPFIGTPTYYFFDPQGRFVGGRVGSVTQAQAEELIRNFKVQRARG</sequence>
<dbReference type="GO" id="GO:0016491">
    <property type="term" value="F:oxidoreductase activity"/>
    <property type="evidence" value="ECO:0007669"/>
    <property type="project" value="InterPro"/>
</dbReference>
<dbReference type="EMBL" id="AP014936">
    <property type="protein sequence ID" value="BAU49040.1"/>
    <property type="molecule type" value="Genomic_DNA"/>
</dbReference>
<feature type="signal peptide" evidence="1">
    <location>
        <begin position="1"/>
        <end position="21"/>
    </location>
</feature>
<evidence type="ECO:0000313" key="4">
    <source>
        <dbReference type="Proteomes" id="UP000218899"/>
    </source>
</evidence>
<dbReference type="Pfam" id="PF00578">
    <property type="entry name" value="AhpC-TSA"/>
    <property type="match status" value="1"/>
</dbReference>
<keyword evidence="1" id="KW-0732">Signal</keyword>
<gene>
    <name evidence="3" type="ORF">SVA_2492</name>
</gene>
<dbReference type="SUPFAM" id="SSF52833">
    <property type="entry name" value="Thioredoxin-like"/>
    <property type="match status" value="1"/>
</dbReference>
<name>A0A1B4V688_9GAMM</name>
<dbReference type="InterPro" id="IPR013766">
    <property type="entry name" value="Thioredoxin_domain"/>
</dbReference>
<dbReference type="PANTHER" id="PTHR42852">
    <property type="entry name" value="THIOL:DISULFIDE INTERCHANGE PROTEIN DSBE"/>
    <property type="match status" value="1"/>
</dbReference>
<accession>A0A1B4V688</accession>
<dbReference type="PROSITE" id="PS51352">
    <property type="entry name" value="THIOREDOXIN_2"/>
    <property type="match status" value="1"/>
</dbReference>
<dbReference type="CDD" id="cd02966">
    <property type="entry name" value="TlpA_like_family"/>
    <property type="match status" value="1"/>
</dbReference>
<evidence type="ECO:0000256" key="1">
    <source>
        <dbReference type="SAM" id="SignalP"/>
    </source>
</evidence>
<feature type="domain" description="Thioredoxin" evidence="2">
    <location>
        <begin position="16"/>
        <end position="160"/>
    </location>
</feature>
<evidence type="ECO:0000259" key="2">
    <source>
        <dbReference type="PROSITE" id="PS51352"/>
    </source>
</evidence>
<keyword evidence="4" id="KW-1185">Reference proteome</keyword>
<dbReference type="RefSeq" id="WP_169924071.1">
    <property type="nucleotide sequence ID" value="NZ_AP014936.1"/>
</dbReference>
<dbReference type="Gene3D" id="3.40.30.10">
    <property type="entry name" value="Glutaredoxin"/>
    <property type="match status" value="1"/>
</dbReference>
<dbReference type="Proteomes" id="UP000218899">
    <property type="component" value="Chromosome"/>
</dbReference>
<dbReference type="InterPro" id="IPR036249">
    <property type="entry name" value="Thioredoxin-like_sf"/>
</dbReference>
<dbReference type="GO" id="GO:0016209">
    <property type="term" value="F:antioxidant activity"/>
    <property type="evidence" value="ECO:0007669"/>
    <property type="project" value="InterPro"/>
</dbReference>
<dbReference type="InterPro" id="IPR050553">
    <property type="entry name" value="Thioredoxin_ResA/DsbE_sf"/>
</dbReference>
<feature type="chain" id="PRO_5008571369" evidence="1">
    <location>
        <begin position="22"/>
        <end position="165"/>
    </location>
</feature>
<reference evidence="3 4" key="1">
    <citation type="submission" date="2015-08" db="EMBL/GenBank/DDBJ databases">
        <title>Complete genome sequence of Sulfurifustis variabilis.</title>
        <authorList>
            <person name="Miura A."/>
            <person name="Kojima H."/>
            <person name="Fukui M."/>
        </authorList>
    </citation>
    <scope>NUCLEOTIDE SEQUENCE [LARGE SCALE GENOMIC DNA]</scope>
    <source>
        <strain evidence="4">skN76</strain>
    </source>
</reference>
<dbReference type="InterPro" id="IPR000866">
    <property type="entry name" value="AhpC/TSA"/>
</dbReference>
<proteinExistence type="predicted"/>
<organism evidence="3 4">
    <name type="scientific">Sulfurifustis variabilis</name>
    <dbReference type="NCBI Taxonomy" id="1675686"/>
    <lineage>
        <taxon>Bacteria</taxon>
        <taxon>Pseudomonadati</taxon>
        <taxon>Pseudomonadota</taxon>
        <taxon>Gammaproteobacteria</taxon>
        <taxon>Acidiferrobacterales</taxon>
        <taxon>Acidiferrobacteraceae</taxon>
        <taxon>Sulfurifustis</taxon>
    </lineage>
</organism>